<dbReference type="Proteomes" id="UP000667650">
    <property type="component" value="Unassembled WGS sequence"/>
</dbReference>
<dbReference type="AlphaFoldDB" id="A0A964WWB8"/>
<reference evidence="2" key="1">
    <citation type="submission" date="2020-01" db="EMBL/GenBank/DDBJ databases">
        <title>Muricauda ochracea sp. nov., isolated from a tidal flat of Garorim bay in Korea.</title>
        <authorList>
            <person name="Kim D."/>
            <person name="Yoo Y."/>
            <person name="Kim J.-J."/>
        </authorList>
    </citation>
    <scope>NUCLEOTIDE SEQUENCE</scope>
    <source>
        <strain evidence="2">JGD-17</strain>
    </source>
</reference>
<evidence type="ECO:0000313" key="2">
    <source>
        <dbReference type="EMBL" id="NAY90638.1"/>
    </source>
</evidence>
<dbReference type="RefSeq" id="WP_166522045.1">
    <property type="nucleotide sequence ID" value="NZ_JAAABI010000001.1"/>
</dbReference>
<comment type="caution">
    <text evidence="2">The sequence shown here is derived from an EMBL/GenBank/DDBJ whole genome shotgun (WGS) entry which is preliminary data.</text>
</comment>
<keyword evidence="3" id="KW-1185">Reference proteome</keyword>
<organism evidence="2 3">
    <name type="scientific">Flagellimonas ochracea</name>
    <dbReference type="NCBI Taxonomy" id="2696472"/>
    <lineage>
        <taxon>Bacteria</taxon>
        <taxon>Pseudomonadati</taxon>
        <taxon>Bacteroidota</taxon>
        <taxon>Flavobacteriia</taxon>
        <taxon>Flavobacteriales</taxon>
        <taxon>Flavobacteriaceae</taxon>
        <taxon>Flagellimonas</taxon>
    </lineage>
</organism>
<evidence type="ECO:0000256" key="1">
    <source>
        <dbReference type="SAM" id="SignalP"/>
    </source>
</evidence>
<proteinExistence type="predicted"/>
<name>A0A964WWB8_9FLAO</name>
<dbReference type="EMBL" id="JAAABI010000001">
    <property type="protein sequence ID" value="NAY90638.1"/>
    <property type="molecule type" value="Genomic_DNA"/>
</dbReference>
<sequence>MKKLLIALLPFYLLAFNACSNDDKPENPVDALPPITQTGENTFACLINGKPFFSSYKRSASYSGNSFGVRGSRRDDLGLRTVSIRGLDIEPISEGKYLLQSEGNGKISGIYLIGGGLTLDAVTTDEAPGLLTITRFDLEEFIVSGTFEFTVVDDDGNLYEITDGRFDLKF</sequence>
<protein>
    <submittedName>
        <fullName evidence="2">Uncharacterized protein</fullName>
    </submittedName>
</protein>
<gene>
    <name evidence="2" type="ORF">GTQ34_01790</name>
</gene>
<evidence type="ECO:0000313" key="3">
    <source>
        <dbReference type="Proteomes" id="UP000667650"/>
    </source>
</evidence>
<keyword evidence="1" id="KW-0732">Signal</keyword>
<feature type="signal peptide" evidence="1">
    <location>
        <begin position="1"/>
        <end position="20"/>
    </location>
</feature>
<feature type="chain" id="PRO_5037304573" evidence="1">
    <location>
        <begin position="21"/>
        <end position="170"/>
    </location>
</feature>
<accession>A0A964WWB8</accession>